<dbReference type="GO" id="GO:0045892">
    <property type="term" value="P:negative regulation of DNA-templated transcription"/>
    <property type="evidence" value="ECO:0007669"/>
    <property type="project" value="Ensembl"/>
</dbReference>
<dbReference type="PANTHER" id="PTHR24404:SF28">
    <property type="entry name" value="ZINC FINGER PROTEIN EOS"/>
    <property type="match status" value="1"/>
</dbReference>
<dbReference type="PROSITE" id="PS50157">
    <property type="entry name" value="ZINC_FINGER_C2H2_2"/>
    <property type="match status" value="3"/>
</dbReference>
<evidence type="ECO:0000256" key="8">
    <source>
        <dbReference type="ARBA" id="ARBA00023125"/>
    </source>
</evidence>
<dbReference type="GO" id="GO:0045944">
    <property type="term" value="P:positive regulation of transcription by RNA polymerase II"/>
    <property type="evidence" value="ECO:0007669"/>
    <property type="project" value="Ensembl"/>
</dbReference>
<dbReference type="Pfam" id="PF23611">
    <property type="entry name" value="zf-C2H2_16"/>
    <property type="match status" value="1"/>
</dbReference>
<accession>A0A8C2VCY6</accession>
<organism evidence="15 16">
    <name type="scientific">Chinchilla lanigera</name>
    <name type="common">Long-tailed chinchilla</name>
    <name type="synonym">Chinchilla villidera</name>
    <dbReference type="NCBI Taxonomy" id="34839"/>
    <lineage>
        <taxon>Eukaryota</taxon>
        <taxon>Metazoa</taxon>
        <taxon>Chordata</taxon>
        <taxon>Craniata</taxon>
        <taxon>Vertebrata</taxon>
        <taxon>Euteleostomi</taxon>
        <taxon>Mammalia</taxon>
        <taxon>Eutheria</taxon>
        <taxon>Euarchontoglires</taxon>
        <taxon>Glires</taxon>
        <taxon>Rodentia</taxon>
        <taxon>Hystricomorpha</taxon>
        <taxon>Chinchillidae</taxon>
        <taxon>Chinchilla</taxon>
    </lineage>
</organism>
<dbReference type="FunFam" id="3.30.160.60:FF:000168">
    <property type="entry name" value="zinc finger protein Eos isoform X1"/>
    <property type="match status" value="1"/>
</dbReference>
<keyword evidence="4 12" id="KW-0863">Zinc-finger</keyword>
<dbReference type="FunFam" id="3.30.160.60:FF:000372">
    <property type="entry name" value="IKAROS family zinc finger 4"/>
    <property type="match status" value="1"/>
</dbReference>
<feature type="region of interest" description="Disordered" evidence="13">
    <location>
        <begin position="1"/>
        <end position="44"/>
    </location>
</feature>
<dbReference type="Ensembl" id="ENSCLAT00000013919.1">
    <property type="protein sequence ID" value="ENSCLAP00000013764.1"/>
    <property type="gene ID" value="ENSCLAG00000009514.1"/>
</dbReference>
<keyword evidence="8" id="KW-0238">DNA-binding</keyword>
<dbReference type="Gene3D" id="3.30.160.60">
    <property type="entry name" value="Classic Zinc Finger"/>
    <property type="match status" value="3"/>
</dbReference>
<comment type="subcellular location">
    <subcellularLocation>
        <location evidence="1">Nucleus</location>
    </subcellularLocation>
</comment>
<keyword evidence="3" id="KW-0677">Repeat</keyword>
<evidence type="ECO:0000256" key="6">
    <source>
        <dbReference type="ARBA" id="ARBA00022990"/>
    </source>
</evidence>
<evidence type="ECO:0000313" key="16">
    <source>
        <dbReference type="Proteomes" id="UP000694398"/>
    </source>
</evidence>
<dbReference type="GO" id="GO:0019904">
    <property type="term" value="F:protein domain specific binding"/>
    <property type="evidence" value="ECO:0007669"/>
    <property type="project" value="Ensembl"/>
</dbReference>
<dbReference type="Pfam" id="PF00096">
    <property type="entry name" value="zf-C2H2"/>
    <property type="match status" value="1"/>
</dbReference>
<comment type="similarity">
    <text evidence="11">Belongs to the Ikaros C2H2-type zinc-finger protein family.</text>
</comment>
<feature type="region of interest" description="Disordered" evidence="13">
    <location>
        <begin position="68"/>
        <end position="98"/>
    </location>
</feature>
<dbReference type="InterPro" id="IPR013087">
    <property type="entry name" value="Znf_C2H2_type"/>
</dbReference>
<feature type="domain" description="C2H2-type" evidence="14">
    <location>
        <begin position="159"/>
        <end position="186"/>
    </location>
</feature>
<dbReference type="GO" id="GO:0016604">
    <property type="term" value="C:nuclear body"/>
    <property type="evidence" value="ECO:0007669"/>
    <property type="project" value="Ensembl"/>
</dbReference>
<evidence type="ECO:0000256" key="13">
    <source>
        <dbReference type="SAM" id="MobiDB-lite"/>
    </source>
</evidence>
<reference evidence="15" key="2">
    <citation type="submission" date="2025-09" db="UniProtKB">
        <authorList>
            <consortium name="Ensembl"/>
        </authorList>
    </citation>
    <scope>IDENTIFICATION</scope>
</reference>
<dbReference type="SMART" id="SM00355">
    <property type="entry name" value="ZnF_C2H2"/>
    <property type="match status" value="4"/>
</dbReference>
<feature type="compositionally biased region" description="Basic residues" evidence="13">
    <location>
        <begin position="593"/>
        <end position="602"/>
    </location>
</feature>
<feature type="region of interest" description="Disordered" evidence="13">
    <location>
        <begin position="396"/>
        <end position="476"/>
    </location>
</feature>
<evidence type="ECO:0000259" key="14">
    <source>
        <dbReference type="PROSITE" id="PS50157"/>
    </source>
</evidence>
<feature type="compositionally biased region" description="Pro residues" evidence="13">
    <location>
        <begin position="462"/>
        <end position="471"/>
    </location>
</feature>
<evidence type="ECO:0000256" key="1">
    <source>
        <dbReference type="ARBA" id="ARBA00004123"/>
    </source>
</evidence>
<reference evidence="15" key="1">
    <citation type="submission" date="2025-08" db="UniProtKB">
        <authorList>
            <consortium name="Ensembl"/>
        </authorList>
    </citation>
    <scope>IDENTIFICATION</scope>
</reference>
<dbReference type="GeneTree" id="ENSGT00940000158308"/>
<protein>
    <submittedName>
        <fullName evidence="15">IKAROS family zinc finger 4</fullName>
    </submittedName>
</protein>
<feature type="domain" description="C2H2-type" evidence="14">
    <location>
        <begin position="215"/>
        <end position="242"/>
    </location>
</feature>
<feature type="compositionally biased region" description="Polar residues" evidence="13">
    <location>
        <begin position="79"/>
        <end position="98"/>
    </location>
</feature>
<evidence type="ECO:0000256" key="5">
    <source>
        <dbReference type="ARBA" id="ARBA00022833"/>
    </source>
</evidence>
<evidence type="ECO:0000256" key="2">
    <source>
        <dbReference type="ARBA" id="ARBA00022723"/>
    </source>
</evidence>
<dbReference type="GO" id="GO:0032991">
    <property type="term" value="C:protein-containing complex"/>
    <property type="evidence" value="ECO:0007669"/>
    <property type="project" value="Ensembl"/>
</dbReference>
<dbReference type="Proteomes" id="UP000694398">
    <property type="component" value="Unassembled WGS sequence"/>
</dbReference>
<dbReference type="AlphaFoldDB" id="A0A8C2VCY6"/>
<dbReference type="InterPro" id="IPR050589">
    <property type="entry name" value="Ikaros_C2H2-ZF"/>
</dbReference>
<dbReference type="GO" id="GO:0043425">
    <property type="term" value="F:bHLH transcription factor binding"/>
    <property type="evidence" value="ECO:0007669"/>
    <property type="project" value="Ensembl"/>
</dbReference>
<feature type="compositionally biased region" description="Basic and acidic residues" evidence="13">
    <location>
        <begin position="25"/>
        <end position="34"/>
    </location>
</feature>
<evidence type="ECO:0000256" key="3">
    <source>
        <dbReference type="ARBA" id="ARBA00022737"/>
    </source>
</evidence>
<dbReference type="FunFam" id="3.30.160.60:FF:000124">
    <property type="entry name" value="IKAROS family zinc finger 4"/>
    <property type="match status" value="1"/>
</dbReference>
<feature type="domain" description="C2H2-type" evidence="14">
    <location>
        <begin position="187"/>
        <end position="214"/>
    </location>
</feature>
<evidence type="ECO:0000256" key="10">
    <source>
        <dbReference type="ARBA" id="ARBA00023242"/>
    </source>
</evidence>
<sequence>MHTPPALPRRFQGGGRVRTPGSHPPGKDNLERDPSGGCVPDFLPQAQDSNHFIMESLFCESSGDSSLEKEFLGAPVGPSVSTPNSQHSSPSRSLSANSIKVEMYSDEESSRLLGPDERLLEKDDSVIVEDSLSEPLGYCDGSGPEPHSPGGIRLPNGKLKCDVCGMVCIGPNVLMVHKRSHTGERPFHCNQCGASFTQKGNLLRHIKLHSGEKPFKCPFCNYACRRRDALTGHLRTHSGQWPSGWRETVEGKRGKNEQGLAVPAQLLLPAPSPTPGDEMRDLEMVPDSMLHSASDRPTFIDRLANSLTKRKRSTPQKFVGEKQMRFSLSDLPYDVNSGGYEKDVELVAHHGLEPGFGGSLAFVGAEHLRPLRLPPTNCISELTPVISSVYTQMQPLPGRLDLPGSREAGEGPEDLGDGGPLLYRARGSLTDPGASPSNGCQDSTDTESNHEDRVGGVVSLPQGPPPQPPPTIVVGRHSPAYAKEDPKPQEGLLRGTPGPSKEVLRVVGESGEPVKAFKCEHCRILFLDHVMFTIHMGCHGFRDPFECNICGYHSQDRRRSRTTGPVLATRGRKRRVRLLSATKNPPGMSQARAPRRPSRAAARRSFPGDPSAARGR</sequence>
<evidence type="ECO:0000313" key="15">
    <source>
        <dbReference type="Ensembl" id="ENSCLAP00000013764.1"/>
    </source>
</evidence>
<dbReference type="GO" id="GO:0008270">
    <property type="term" value="F:zinc ion binding"/>
    <property type="evidence" value="ECO:0007669"/>
    <property type="project" value="UniProtKB-KW"/>
</dbReference>
<evidence type="ECO:0000256" key="11">
    <source>
        <dbReference type="ARBA" id="ARBA00038390"/>
    </source>
</evidence>
<dbReference type="InterPro" id="IPR056438">
    <property type="entry name" value="Znf-C2H2_CTCF"/>
</dbReference>
<name>A0A8C2VCY6_CHILA</name>
<dbReference type="InterPro" id="IPR036236">
    <property type="entry name" value="Znf_C2H2_sf"/>
</dbReference>
<dbReference type="GO" id="GO:0051260">
    <property type="term" value="P:protein homooligomerization"/>
    <property type="evidence" value="ECO:0007669"/>
    <property type="project" value="Ensembl"/>
</dbReference>
<gene>
    <name evidence="15" type="primary">IKZF4</name>
</gene>
<dbReference type="PROSITE" id="PS00028">
    <property type="entry name" value="ZINC_FINGER_C2H2_1"/>
    <property type="match status" value="4"/>
</dbReference>
<evidence type="ECO:0000256" key="7">
    <source>
        <dbReference type="ARBA" id="ARBA00023015"/>
    </source>
</evidence>
<evidence type="ECO:0000256" key="12">
    <source>
        <dbReference type="PROSITE-ProRule" id="PRU00042"/>
    </source>
</evidence>
<evidence type="ECO:0000256" key="9">
    <source>
        <dbReference type="ARBA" id="ARBA00023163"/>
    </source>
</evidence>
<keyword evidence="6" id="KW-0007">Acetylation</keyword>
<keyword evidence="16" id="KW-1185">Reference proteome</keyword>
<dbReference type="GO" id="GO:0003700">
    <property type="term" value="F:DNA-binding transcription factor activity"/>
    <property type="evidence" value="ECO:0007669"/>
    <property type="project" value="TreeGrafter"/>
</dbReference>
<keyword evidence="9" id="KW-0804">Transcription</keyword>
<keyword evidence="10" id="KW-0539">Nucleus</keyword>
<feature type="region of interest" description="Disordered" evidence="13">
    <location>
        <begin position="578"/>
        <end position="616"/>
    </location>
</feature>
<keyword evidence="5" id="KW-0862">Zinc</keyword>
<dbReference type="SUPFAM" id="SSF57667">
    <property type="entry name" value="beta-beta-alpha zinc fingers"/>
    <property type="match status" value="3"/>
</dbReference>
<dbReference type="GO" id="GO:0000978">
    <property type="term" value="F:RNA polymerase II cis-regulatory region sequence-specific DNA binding"/>
    <property type="evidence" value="ECO:0007669"/>
    <property type="project" value="TreeGrafter"/>
</dbReference>
<dbReference type="PANTHER" id="PTHR24404">
    <property type="entry name" value="ZINC FINGER PROTEIN"/>
    <property type="match status" value="1"/>
</dbReference>
<evidence type="ECO:0000256" key="4">
    <source>
        <dbReference type="ARBA" id="ARBA00022771"/>
    </source>
</evidence>
<keyword evidence="7" id="KW-0805">Transcription regulation</keyword>
<proteinExistence type="inferred from homology"/>
<keyword evidence="2" id="KW-0479">Metal-binding</keyword>